<dbReference type="InterPro" id="IPR023561">
    <property type="entry name" value="Carbonic_anhydrase_a-class"/>
</dbReference>
<dbReference type="AlphaFoldDB" id="A0A9K3KGQ0"/>
<dbReference type="EMBL" id="JAGRRH010000024">
    <property type="protein sequence ID" value="KAG7343367.1"/>
    <property type="molecule type" value="Genomic_DNA"/>
</dbReference>
<dbReference type="PANTHER" id="PTHR18952">
    <property type="entry name" value="CARBONIC ANHYDRASE"/>
    <property type="match status" value="1"/>
</dbReference>
<dbReference type="InterPro" id="IPR001148">
    <property type="entry name" value="CA_dom"/>
</dbReference>
<protein>
    <submittedName>
        <fullName evidence="4">Eukaryotic-type carbonic anhydrase</fullName>
    </submittedName>
</protein>
<dbReference type="GO" id="GO:0004089">
    <property type="term" value="F:carbonate dehydratase activity"/>
    <property type="evidence" value="ECO:0007669"/>
    <property type="project" value="UniProtKB-EC"/>
</dbReference>
<name>A0A9K3KGQ0_9STRA</name>
<dbReference type="OrthoDB" id="39947at2759"/>
<proteinExistence type="inferred from homology"/>
<comment type="catalytic activity">
    <reaction evidence="2">
        <text>hydrogencarbonate + H(+) = CO2 + H2O</text>
        <dbReference type="Rhea" id="RHEA:10748"/>
        <dbReference type="ChEBI" id="CHEBI:15377"/>
        <dbReference type="ChEBI" id="CHEBI:15378"/>
        <dbReference type="ChEBI" id="CHEBI:16526"/>
        <dbReference type="ChEBI" id="CHEBI:17544"/>
        <dbReference type="EC" id="4.2.1.1"/>
    </reaction>
</comment>
<evidence type="ECO:0000313" key="5">
    <source>
        <dbReference type="Proteomes" id="UP000693970"/>
    </source>
</evidence>
<dbReference type="GO" id="GO:0008270">
    <property type="term" value="F:zinc ion binding"/>
    <property type="evidence" value="ECO:0007669"/>
    <property type="project" value="InterPro"/>
</dbReference>
<dbReference type="PANTHER" id="PTHR18952:SF265">
    <property type="entry name" value="CARBONIC ANHYDRASE"/>
    <property type="match status" value="1"/>
</dbReference>
<evidence type="ECO:0000259" key="3">
    <source>
        <dbReference type="PROSITE" id="PS51144"/>
    </source>
</evidence>
<comment type="similarity">
    <text evidence="1">Belongs to the alpha-carbonic anhydrase family.</text>
</comment>
<feature type="domain" description="Alpha-carbonic anhydrase" evidence="3">
    <location>
        <begin position="150"/>
        <end position="573"/>
    </location>
</feature>
<dbReference type="Proteomes" id="UP000693970">
    <property type="component" value="Unassembled WGS sequence"/>
</dbReference>
<keyword evidence="5" id="KW-1185">Reference proteome</keyword>
<sequence length="629" mass="73370">MSRLKHASVRGQGFFDVIKFKILFERVNCQSEEKRMQPTTAATTTTVLLPRLLSLHLLLACDKKVNHVDKRNMKIGVILPAAIGCLSMPTAQAQNDGTRFLDRFTYEDEDILRQDQFYDYAPQNWNSISCNEGSQLDDCLGYTDKWHTGRDWSITKNYCRWCPDGEGKCSKHHQSPINLNRAVGYEPGTHPLANECIDVHWMKYEDSTCSMEELVEADAFTIERHALRISQPISVFSDFSQDDDGLVDGVRLNCRVVGLGSRFGRIDFSKGFSQWWHLSHIDVHVPAEHTQDGRTHDAEIQMKHFYSVTAQEAGVENEMATVSIFMNAYEDAAPYRFLDKVICQWRRKEYEVRKECGLDPVNSTYPGCFPLFHRNLRSGEAANTPSSKHHRHIQTAEDVIIHNDQQRNNPSHKNIKIEMDEANFAPAEEKDWDAWILQQSQQLKQEEEFYHRMKHTQYGGQHTDELHEHFRRLHQGDELEWFNYWPLIGVRTEYYFRYSGSQTIPPCYGNHIDNSRSGTNHWRVMKDPIRIHPRQLKELKRLIGERISPKGSLVDECMVDTAAKVTRDSETQEIINIEAARPLQEWNNVHFKTFCECKNWESKWPEDRQWCLIGDISERFFDKPYNFNS</sequence>
<reference evidence="4" key="2">
    <citation type="submission" date="2021-04" db="EMBL/GenBank/DDBJ databases">
        <authorList>
            <person name="Podell S."/>
        </authorList>
    </citation>
    <scope>NUCLEOTIDE SEQUENCE</scope>
    <source>
        <strain evidence="4">Hildebrandi</strain>
    </source>
</reference>
<dbReference type="PROSITE" id="PS51144">
    <property type="entry name" value="ALPHA_CA_2"/>
    <property type="match status" value="1"/>
</dbReference>
<evidence type="ECO:0000256" key="1">
    <source>
        <dbReference type="ARBA" id="ARBA00010718"/>
    </source>
</evidence>
<accession>A0A9K3KGQ0</accession>
<reference evidence="4" key="1">
    <citation type="journal article" date="2021" name="Sci. Rep.">
        <title>Diploid genomic architecture of Nitzschia inconspicua, an elite biomass production diatom.</title>
        <authorList>
            <person name="Oliver A."/>
            <person name="Podell S."/>
            <person name="Pinowska A."/>
            <person name="Traller J.C."/>
            <person name="Smith S.R."/>
            <person name="McClure R."/>
            <person name="Beliaev A."/>
            <person name="Bohutskyi P."/>
            <person name="Hill E.A."/>
            <person name="Rabines A."/>
            <person name="Zheng H."/>
            <person name="Allen L.Z."/>
            <person name="Kuo A."/>
            <person name="Grigoriev I.V."/>
            <person name="Allen A.E."/>
            <person name="Hazlebeck D."/>
            <person name="Allen E.E."/>
        </authorList>
    </citation>
    <scope>NUCLEOTIDE SEQUENCE</scope>
    <source>
        <strain evidence="4">Hildebrandi</strain>
    </source>
</reference>
<evidence type="ECO:0000256" key="2">
    <source>
        <dbReference type="ARBA" id="ARBA00048348"/>
    </source>
</evidence>
<organism evidence="4 5">
    <name type="scientific">Nitzschia inconspicua</name>
    <dbReference type="NCBI Taxonomy" id="303405"/>
    <lineage>
        <taxon>Eukaryota</taxon>
        <taxon>Sar</taxon>
        <taxon>Stramenopiles</taxon>
        <taxon>Ochrophyta</taxon>
        <taxon>Bacillariophyta</taxon>
        <taxon>Bacillariophyceae</taxon>
        <taxon>Bacillariophycidae</taxon>
        <taxon>Bacillariales</taxon>
        <taxon>Bacillariaceae</taxon>
        <taxon>Nitzschia</taxon>
    </lineage>
</organism>
<gene>
    <name evidence="4" type="ORF">IV203_021312</name>
</gene>
<comment type="caution">
    <text evidence="4">The sequence shown here is derived from an EMBL/GenBank/DDBJ whole genome shotgun (WGS) entry which is preliminary data.</text>
</comment>
<evidence type="ECO:0000313" key="4">
    <source>
        <dbReference type="EMBL" id="KAG7343367.1"/>
    </source>
</evidence>